<sequence>MLAKFSDKRQDITIAARTSQTHYLDNPNNNADILDVAILKTGKLRYTIKNLIAELSSNHTPIILELQSQGTETLPPKAFKHTDWIKFNLDTKNIIFNLKKMQSSEQVYQAITELTTKIASSLSNNSYTNPKDQTPKVPIKILNAIHKKRKLRKKLATYKKPRR</sequence>
<dbReference type="EMBL" id="CARXXK010000001">
    <property type="protein sequence ID" value="CAI6348637.1"/>
    <property type="molecule type" value="Genomic_DNA"/>
</dbReference>
<dbReference type="Proteomes" id="UP001160148">
    <property type="component" value="Unassembled WGS sequence"/>
</dbReference>
<gene>
    <name evidence="1" type="ORF">MEUPH1_LOCUS5293</name>
</gene>
<keyword evidence="2" id="KW-1185">Reference proteome</keyword>
<evidence type="ECO:0000313" key="2">
    <source>
        <dbReference type="Proteomes" id="UP001160148"/>
    </source>
</evidence>
<proteinExistence type="predicted"/>
<organism evidence="1 2">
    <name type="scientific">Macrosiphum euphorbiae</name>
    <name type="common">potato aphid</name>
    <dbReference type="NCBI Taxonomy" id="13131"/>
    <lineage>
        <taxon>Eukaryota</taxon>
        <taxon>Metazoa</taxon>
        <taxon>Ecdysozoa</taxon>
        <taxon>Arthropoda</taxon>
        <taxon>Hexapoda</taxon>
        <taxon>Insecta</taxon>
        <taxon>Pterygota</taxon>
        <taxon>Neoptera</taxon>
        <taxon>Paraneoptera</taxon>
        <taxon>Hemiptera</taxon>
        <taxon>Sternorrhyncha</taxon>
        <taxon>Aphidomorpha</taxon>
        <taxon>Aphidoidea</taxon>
        <taxon>Aphididae</taxon>
        <taxon>Macrosiphini</taxon>
        <taxon>Macrosiphum</taxon>
    </lineage>
</organism>
<evidence type="ECO:0000313" key="1">
    <source>
        <dbReference type="EMBL" id="CAI6348637.1"/>
    </source>
</evidence>
<protein>
    <submittedName>
        <fullName evidence="1">Uncharacterized protein</fullName>
    </submittedName>
</protein>
<accession>A0AAV0VZH8</accession>
<reference evidence="1 2" key="1">
    <citation type="submission" date="2023-01" db="EMBL/GenBank/DDBJ databases">
        <authorList>
            <person name="Whitehead M."/>
        </authorList>
    </citation>
    <scope>NUCLEOTIDE SEQUENCE [LARGE SCALE GENOMIC DNA]</scope>
</reference>
<comment type="caution">
    <text evidence="1">The sequence shown here is derived from an EMBL/GenBank/DDBJ whole genome shotgun (WGS) entry which is preliminary data.</text>
</comment>
<dbReference type="AlphaFoldDB" id="A0AAV0VZH8"/>
<name>A0AAV0VZH8_9HEMI</name>